<feature type="transmembrane region" description="Helical" evidence="1">
    <location>
        <begin position="281"/>
        <end position="302"/>
    </location>
</feature>
<dbReference type="PANTHER" id="PTHR35285">
    <property type="entry name" value="2-C-METHYL-D-ERYTHRITOL 4-PHOSPHATE CYTIDYLYLTRANSFERASE"/>
    <property type="match status" value="1"/>
</dbReference>
<organism evidence="3 4">
    <name type="scientific">[Myrmecia] bisecta</name>
    <dbReference type="NCBI Taxonomy" id="41462"/>
    <lineage>
        <taxon>Eukaryota</taxon>
        <taxon>Viridiplantae</taxon>
        <taxon>Chlorophyta</taxon>
        <taxon>core chlorophytes</taxon>
        <taxon>Trebouxiophyceae</taxon>
        <taxon>Trebouxiales</taxon>
        <taxon>Trebouxiaceae</taxon>
        <taxon>Myrmecia</taxon>
    </lineage>
</organism>
<evidence type="ECO:0000313" key="3">
    <source>
        <dbReference type="EMBL" id="KAK9817050.1"/>
    </source>
</evidence>
<keyword evidence="2" id="KW-0732">Signal</keyword>
<feature type="chain" id="PRO_5043923565" evidence="2">
    <location>
        <begin position="20"/>
        <end position="317"/>
    </location>
</feature>
<dbReference type="EMBL" id="JALJOR010000005">
    <property type="protein sequence ID" value="KAK9817050.1"/>
    <property type="molecule type" value="Genomic_DNA"/>
</dbReference>
<protein>
    <submittedName>
        <fullName evidence="3">Uncharacterized protein</fullName>
    </submittedName>
</protein>
<reference evidence="3 4" key="1">
    <citation type="journal article" date="2024" name="Nat. Commun.">
        <title>Phylogenomics reveals the evolutionary origins of lichenization in chlorophyte algae.</title>
        <authorList>
            <person name="Puginier C."/>
            <person name="Libourel C."/>
            <person name="Otte J."/>
            <person name="Skaloud P."/>
            <person name="Haon M."/>
            <person name="Grisel S."/>
            <person name="Petersen M."/>
            <person name="Berrin J.G."/>
            <person name="Delaux P.M."/>
            <person name="Dal Grande F."/>
            <person name="Keller J."/>
        </authorList>
    </citation>
    <scope>NUCLEOTIDE SEQUENCE [LARGE SCALE GENOMIC DNA]</scope>
    <source>
        <strain evidence="3 4">SAG 2043</strain>
    </source>
</reference>
<gene>
    <name evidence="3" type="ORF">WJX72_008909</name>
</gene>
<sequence length="317" mass="32518">MRVVTSLVFGALILTSSLASLSRAVESVVATAPVLLWGSYAVFSTGPGGGKSRVSYQTSSSKFVTEDLLGSLLTTRAASTASTGFLNQTSLRDAKPEVLVVFLGGHLQAQDLTLVAASDKLEPLKAALSSAASSLALPYVVHQEAQGNLAAIVRTFLEAQGLGDRLHMLGSCMPAFSAHDSVIAGVSAALAASSSTAQQVVVVCASPDANAEQGALQVVQEVVQAVQQAGSRAAFLYAAEPSAEGLQGGGTGRALLADLGAPVPGALCTEKCRMQVRVIEVVILAVIFLSALCTGLCCMNMLDTPTKFEAPKESHAQ</sequence>
<dbReference type="Proteomes" id="UP001489004">
    <property type="component" value="Unassembled WGS sequence"/>
</dbReference>
<proteinExistence type="predicted"/>
<comment type="caution">
    <text evidence="3">The sequence shown here is derived from an EMBL/GenBank/DDBJ whole genome shotgun (WGS) entry which is preliminary data.</text>
</comment>
<evidence type="ECO:0000256" key="1">
    <source>
        <dbReference type="SAM" id="Phobius"/>
    </source>
</evidence>
<evidence type="ECO:0000256" key="2">
    <source>
        <dbReference type="SAM" id="SignalP"/>
    </source>
</evidence>
<accession>A0AAW1Q476</accession>
<keyword evidence="1" id="KW-1133">Transmembrane helix</keyword>
<evidence type="ECO:0000313" key="4">
    <source>
        <dbReference type="Proteomes" id="UP001489004"/>
    </source>
</evidence>
<dbReference type="AlphaFoldDB" id="A0AAW1Q476"/>
<feature type="signal peptide" evidence="2">
    <location>
        <begin position="1"/>
        <end position="19"/>
    </location>
</feature>
<keyword evidence="4" id="KW-1185">Reference proteome</keyword>
<dbReference type="PANTHER" id="PTHR35285:SF1">
    <property type="entry name" value="2-C-METHYL-D-ERYTHRITOL 4-PHOSPHATE CYTIDYLYLTRANSFERASE"/>
    <property type="match status" value="1"/>
</dbReference>
<keyword evidence="1" id="KW-0472">Membrane</keyword>
<name>A0AAW1Q476_9CHLO</name>
<keyword evidence="1" id="KW-0812">Transmembrane</keyword>